<evidence type="ECO:0000256" key="3">
    <source>
        <dbReference type="ARBA" id="ARBA00008919"/>
    </source>
</evidence>
<evidence type="ECO:0000256" key="4">
    <source>
        <dbReference type="ARBA" id="ARBA00022676"/>
    </source>
</evidence>
<dbReference type="UniPathway" id="UPA00378"/>
<evidence type="ECO:0000256" key="7">
    <source>
        <dbReference type="ARBA" id="ARBA00022968"/>
    </source>
</evidence>
<comment type="subcellular location">
    <subcellularLocation>
        <location evidence="1 12">Golgi apparatus</location>
        <location evidence="1 12">Golgi stack membrane</location>
        <topology evidence="1 12">Single-pass type II membrane protein</topology>
    </subcellularLocation>
</comment>
<keyword evidence="10 12" id="KW-0472">Membrane</keyword>
<dbReference type="GO" id="GO:0008417">
    <property type="term" value="F:fucosyltransferase activity"/>
    <property type="evidence" value="ECO:0007669"/>
    <property type="project" value="InterPro"/>
</dbReference>
<dbReference type="FunFam" id="3.40.50.11660:FF:000004">
    <property type="entry name" value="Glycoprotein 3-alpha-L-fucosyltransferase A"/>
    <property type="match status" value="1"/>
</dbReference>
<evidence type="ECO:0000313" key="16">
    <source>
        <dbReference type="EMBL" id="KFD61980.1"/>
    </source>
</evidence>
<keyword evidence="7" id="KW-0735">Signal-anchor</keyword>
<dbReference type="PANTHER" id="PTHR48438:SF1">
    <property type="entry name" value="ALPHA-(1,3)-FUCOSYLTRANSFERASE C-RELATED"/>
    <property type="match status" value="1"/>
</dbReference>
<gene>
    <name evidence="15" type="ORF">M513_05679</name>
    <name evidence="16" type="ORF">M514_05679</name>
</gene>
<dbReference type="OrthoDB" id="5912041at2759"/>
<dbReference type="InterPro" id="IPR055270">
    <property type="entry name" value="Glyco_tran_10_C"/>
</dbReference>
<evidence type="ECO:0000313" key="15">
    <source>
        <dbReference type="EMBL" id="KFD53415.1"/>
    </source>
</evidence>
<evidence type="ECO:0000256" key="5">
    <source>
        <dbReference type="ARBA" id="ARBA00022679"/>
    </source>
</evidence>
<evidence type="ECO:0000256" key="10">
    <source>
        <dbReference type="ARBA" id="ARBA00023136"/>
    </source>
</evidence>
<dbReference type="EMBL" id="KL363217">
    <property type="protein sequence ID" value="KFD53415.1"/>
    <property type="molecule type" value="Genomic_DNA"/>
</dbReference>
<dbReference type="Gene3D" id="3.40.50.11660">
    <property type="entry name" value="Glycosyl transferase family 10, C-terminal domain"/>
    <property type="match status" value="1"/>
</dbReference>
<accession>A0A085MXN4</accession>
<evidence type="ECO:0000256" key="1">
    <source>
        <dbReference type="ARBA" id="ARBA00004447"/>
    </source>
</evidence>
<dbReference type="InterPro" id="IPR031481">
    <property type="entry name" value="Glyco_tran_10_N"/>
</dbReference>
<dbReference type="GO" id="GO:0032580">
    <property type="term" value="C:Golgi cisterna membrane"/>
    <property type="evidence" value="ECO:0007669"/>
    <property type="project" value="UniProtKB-SubCell"/>
</dbReference>
<name>A0A085MXN4_9BILA</name>
<dbReference type="Pfam" id="PF17039">
    <property type="entry name" value="Glyco_tran_10_N"/>
    <property type="match status" value="1"/>
</dbReference>
<comment type="pathway">
    <text evidence="2">Protein modification; protein glycosylation.</text>
</comment>
<keyword evidence="17" id="KW-1185">Reference proteome</keyword>
<dbReference type="PANTHER" id="PTHR48438">
    <property type="entry name" value="ALPHA-(1,3)-FUCOSYLTRANSFERASE C-RELATED"/>
    <property type="match status" value="1"/>
</dbReference>
<dbReference type="SUPFAM" id="SSF53756">
    <property type="entry name" value="UDP-Glycosyltransferase/glycogen phosphorylase"/>
    <property type="match status" value="1"/>
</dbReference>
<keyword evidence="6 12" id="KW-0812">Transmembrane</keyword>
<keyword evidence="8 12" id="KW-1133">Transmembrane helix</keyword>
<keyword evidence="11" id="KW-0325">Glycoprotein</keyword>
<protein>
    <recommendedName>
        <fullName evidence="12">Fucosyltransferase</fullName>
        <ecNumber evidence="12">2.4.1.-</ecNumber>
    </recommendedName>
</protein>
<keyword evidence="4 12" id="KW-0328">Glycosyltransferase</keyword>
<evidence type="ECO:0000256" key="11">
    <source>
        <dbReference type="ARBA" id="ARBA00023180"/>
    </source>
</evidence>
<evidence type="ECO:0000256" key="9">
    <source>
        <dbReference type="ARBA" id="ARBA00023034"/>
    </source>
</evidence>
<evidence type="ECO:0000256" key="8">
    <source>
        <dbReference type="ARBA" id="ARBA00022989"/>
    </source>
</evidence>
<dbReference type="EMBL" id="KL367605">
    <property type="protein sequence ID" value="KFD61980.1"/>
    <property type="molecule type" value="Genomic_DNA"/>
</dbReference>
<reference evidence="16 17" key="1">
    <citation type="journal article" date="2014" name="Nat. Genet.">
        <title>Genome and transcriptome of the porcine whipworm Trichuris suis.</title>
        <authorList>
            <person name="Jex A.R."/>
            <person name="Nejsum P."/>
            <person name="Schwarz E.M."/>
            <person name="Hu L."/>
            <person name="Young N.D."/>
            <person name="Hall R.S."/>
            <person name="Korhonen P.K."/>
            <person name="Liao S."/>
            <person name="Thamsborg S."/>
            <person name="Xia J."/>
            <person name="Xu P."/>
            <person name="Wang S."/>
            <person name="Scheerlinck J.P."/>
            <person name="Hofmann A."/>
            <person name="Sternberg P.W."/>
            <person name="Wang J."/>
            <person name="Gasser R.B."/>
        </authorList>
    </citation>
    <scope>NUCLEOTIDE SEQUENCE [LARGE SCALE GENOMIC DNA]</scope>
    <source>
        <strain evidence="16">DCEP-RM93F</strain>
        <strain evidence="15">DCEP-RM93M</strain>
    </source>
</reference>
<evidence type="ECO:0000259" key="14">
    <source>
        <dbReference type="Pfam" id="PF17039"/>
    </source>
</evidence>
<dbReference type="InterPro" id="IPR038577">
    <property type="entry name" value="GT10-like_C_sf"/>
</dbReference>
<evidence type="ECO:0000256" key="2">
    <source>
        <dbReference type="ARBA" id="ARBA00004922"/>
    </source>
</evidence>
<dbReference type="EC" id="2.4.1.-" evidence="12"/>
<proteinExistence type="inferred from homology"/>
<comment type="similarity">
    <text evidence="3 12">Belongs to the glycosyltransferase 10 family.</text>
</comment>
<dbReference type="InterPro" id="IPR001503">
    <property type="entry name" value="Glyco_trans_10"/>
</dbReference>
<evidence type="ECO:0000259" key="13">
    <source>
        <dbReference type="Pfam" id="PF00852"/>
    </source>
</evidence>
<evidence type="ECO:0000256" key="12">
    <source>
        <dbReference type="RuleBase" id="RU003832"/>
    </source>
</evidence>
<evidence type="ECO:0000256" key="6">
    <source>
        <dbReference type="ARBA" id="ARBA00022692"/>
    </source>
</evidence>
<keyword evidence="5 12" id="KW-0808">Transferase</keyword>
<feature type="domain" description="Fucosyltransferase N-terminal" evidence="14">
    <location>
        <begin position="75"/>
        <end position="182"/>
    </location>
</feature>
<dbReference type="Proteomes" id="UP000030764">
    <property type="component" value="Unassembled WGS sequence"/>
</dbReference>
<sequence length="409" mass="47312">MADFAVTCQRVLFALLAFIAVILVLVNCWRWLYQSSMEAKPAQLPLNRASASSANNGNMPTSQLHSANTRGIEKKPLLILMWEDYSDAHISNEYLKFCTELNCRITFDRLLINESSAVVHYDRTLNPSDLPPRKRLPNQHYVFFLMESAHYVSQVAFKMLQKDYYTLTMTFRRDSDIFSPYGYFKLRKPPLKTPPSVWMSIASSKPKKVVWAVSFCYTASQRELYIAELRKHLQVDTYGYCGSLKCPKIAIPTMQQSSCEETFKKNYKFYIAFENSACKDFVTEKIFNRVESHMVPIVMKRSFYEPLLPKGSFIAADDFKSPKELAKYIDYLNGNLTAYIEYYKWKDNYEAVPFPGGYHIGMCQLCARLRADADVGAVYPSESAMDLRRWYIENSGCLPNYGKWLINRT</sequence>
<dbReference type="Pfam" id="PF00852">
    <property type="entry name" value="Glyco_transf_10"/>
    <property type="match status" value="1"/>
</dbReference>
<organism evidence="16">
    <name type="scientific">Trichuris suis</name>
    <name type="common">pig whipworm</name>
    <dbReference type="NCBI Taxonomy" id="68888"/>
    <lineage>
        <taxon>Eukaryota</taxon>
        <taxon>Metazoa</taxon>
        <taxon>Ecdysozoa</taxon>
        <taxon>Nematoda</taxon>
        <taxon>Enoplea</taxon>
        <taxon>Dorylaimia</taxon>
        <taxon>Trichinellida</taxon>
        <taxon>Trichuridae</taxon>
        <taxon>Trichuris</taxon>
    </lineage>
</organism>
<feature type="domain" description="Fucosyltransferase C-terminal" evidence="13">
    <location>
        <begin position="203"/>
        <end position="376"/>
    </location>
</feature>
<dbReference type="AlphaFoldDB" id="A0A085MXN4"/>
<evidence type="ECO:0000313" key="17">
    <source>
        <dbReference type="Proteomes" id="UP000030764"/>
    </source>
</evidence>
<feature type="transmembrane region" description="Helical" evidence="12">
    <location>
        <begin position="12"/>
        <end position="33"/>
    </location>
</feature>
<dbReference type="Proteomes" id="UP000030758">
    <property type="component" value="Unassembled WGS sequence"/>
</dbReference>
<keyword evidence="9 12" id="KW-0333">Golgi apparatus</keyword>